<dbReference type="RefSeq" id="WP_189606589.1">
    <property type="nucleotide sequence ID" value="NZ_BMXR01000001.1"/>
</dbReference>
<dbReference type="Pfam" id="PF00072">
    <property type="entry name" value="Response_reg"/>
    <property type="match status" value="1"/>
</dbReference>
<dbReference type="PROSITE" id="PS50110">
    <property type="entry name" value="RESPONSE_REGULATORY"/>
    <property type="match status" value="1"/>
</dbReference>
<dbReference type="InterPro" id="IPR001789">
    <property type="entry name" value="Sig_transdc_resp-reg_receiver"/>
</dbReference>
<proteinExistence type="predicted"/>
<evidence type="ECO:0000313" key="3">
    <source>
        <dbReference type="EMBL" id="GGX38959.1"/>
    </source>
</evidence>
<reference evidence="3" key="2">
    <citation type="submission" date="2020-09" db="EMBL/GenBank/DDBJ databases">
        <authorList>
            <person name="Sun Q."/>
            <person name="Kim S."/>
        </authorList>
    </citation>
    <scope>NUCLEOTIDE SEQUENCE</scope>
    <source>
        <strain evidence="3">KCTC 22169</strain>
    </source>
</reference>
<reference evidence="3" key="1">
    <citation type="journal article" date="2014" name="Int. J. Syst. Evol. Microbiol.">
        <title>Complete genome sequence of Corynebacterium casei LMG S-19264T (=DSM 44701T), isolated from a smear-ripened cheese.</title>
        <authorList>
            <consortium name="US DOE Joint Genome Institute (JGI-PGF)"/>
            <person name="Walter F."/>
            <person name="Albersmeier A."/>
            <person name="Kalinowski J."/>
            <person name="Ruckert C."/>
        </authorList>
    </citation>
    <scope>NUCLEOTIDE SEQUENCE</scope>
    <source>
        <strain evidence="3">KCTC 22169</strain>
    </source>
</reference>
<protein>
    <submittedName>
        <fullName evidence="3">Response regulator</fullName>
    </submittedName>
</protein>
<sequence>MAQSLPRIDEPGPIVVVDDDDTEIVLLRSYLEFTPIRREVFGFTAGQAFIDFLDEVEAATQPMPSVVLLDIRMPYMDGYDILNEIKSRDRFQVVPVVLMFSNSKDEADITRSFKLGADGYKVKPANQEEYLALFNALFGPL</sequence>
<gene>
    <name evidence="3" type="ORF">GCM10007392_01540</name>
</gene>
<dbReference type="SMART" id="SM00448">
    <property type="entry name" value="REC"/>
    <property type="match status" value="1"/>
</dbReference>
<dbReference type="AlphaFoldDB" id="A0A918N6F3"/>
<name>A0A918N6F3_9GAMM</name>
<dbReference type="SUPFAM" id="SSF52172">
    <property type="entry name" value="CheY-like"/>
    <property type="match status" value="1"/>
</dbReference>
<accession>A0A918N6F3</accession>
<feature type="domain" description="Response regulatory" evidence="2">
    <location>
        <begin position="13"/>
        <end position="138"/>
    </location>
</feature>
<dbReference type="PANTHER" id="PTHR44520:SF2">
    <property type="entry name" value="RESPONSE REGULATOR RCP1"/>
    <property type="match status" value="1"/>
</dbReference>
<keyword evidence="4" id="KW-1185">Reference proteome</keyword>
<organism evidence="3 4">
    <name type="scientific">Saccharospirillum salsuginis</name>
    <dbReference type="NCBI Taxonomy" id="418750"/>
    <lineage>
        <taxon>Bacteria</taxon>
        <taxon>Pseudomonadati</taxon>
        <taxon>Pseudomonadota</taxon>
        <taxon>Gammaproteobacteria</taxon>
        <taxon>Oceanospirillales</taxon>
        <taxon>Saccharospirillaceae</taxon>
        <taxon>Saccharospirillum</taxon>
    </lineage>
</organism>
<keyword evidence="1" id="KW-0597">Phosphoprotein</keyword>
<dbReference type="Proteomes" id="UP000626148">
    <property type="component" value="Unassembled WGS sequence"/>
</dbReference>
<comment type="caution">
    <text evidence="3">The sequence shown here is derived from an EMBL/GenBank/DDBJ whole genome shotgun (WGS) entry which is preliminary data.</text>
</comment>
<dbReference type="InterPro" id="IPR052893">
    <property type="entry name" value="TCS_response_regulator"/>
</dbReference>
<dbReference type="PANTHER" id="PTHR44520">
    <property type="entry name" value="RESPONSE REGULATOR RCP1-RELATED"/>
    <property type="match status" value="1"/>
</dbReference>
<dbReference type="Gene3D" id="3.40.50.2300">
    <property type="match status" value="1"/>
</dbReference>
<dbReference type="GO" id="GO:0000160">
    <property type="term" value="P:phosphorelay signal transduction system"/>
    <property type="evidence" value="ECO:0007669"/>
    <property type="project" value="InterPro"/>
</dbReference>
<dbReference type="InterPro" id="IPR011006">
    <property type="entry name" value="CheY-like_superfamily"/>
</dbReference>
<feature type="modified residue" description="4-aspartylphosphate" evidence="1">
    <location>
        <position position="70"/>
    </location>
</feature>
<evidence type="ECO:0000313" key="4">
    <source>
        <dbReference type="Proteomes" id="UP000626148"/>
    </source>
</evidence>
<dbReference type="EMBL" id="BMXR01000001">
    <property type="protein sequence ID" value="GGX38959.1"/>
    <property type="molecule type" value="Genomic_DNA"/>
</dbReference>
<evidence type="ECO:0000256" key="1">
    <source>
        <dbReference type="PROSITE-ProRule" id="PRU00169"/>
    </source>
</evidence>
<evidence type="ECO:0000259" key="2">
    <source>
        <dbReference type="PROSITE" id="PS50110"/>
    </source>
</evidence>